<keyword evidence="3" id="KW-1185">Reference proteome</keyword>
<dbReference type="Gene3D" id="6.10.10.120">
    <property type="entry name" value="Antitoxin ParD1-like"/>
    <property type="match status" value="1"/>
</dbReference>
<keyword evidence="1" id="KW-1277">Toxin-antitoxin system</keyword>
<dbReference type="EMBL" id="JBHMAA010000024">
    <property type="protein sequence ID" value="MFB9951235.1"/>
    <property type="molecule type" value="Genomic_DNA"/>
</dbReference>
<dbReference type="Proteomes" id="UP001589692">
    <property type="component" value="Unassembled WGS sequence"/>
</dbReference>
<proteinExistence type="predicted"/>
<dbReference type="SUPFAM" id="SSF47598">
    <property type="entry name" value="Ribbon-helix-helix"/>
    <property type="match status" value="1"/>
</dbReference>
<protein>
    <submittedName>
        <fullName evidence="2">Type II toxin-antitoxin system ParD family antitoxin</fullName>
    </submittedName>
</protein>
<accession>A0ABV6API7</accession>
<evidence type="ECO:0000256" key="1">
    <source>
        <dbReference type="ARBA" id="ARBA00022649"/>
    </source>
</evidence>
<reference evidence="2 3" key="1">
    <citation type="submission" date="2024-09" db="EMBL/GenBank/DDBJ databases">
        <authorList>
            <person name="Sun Q."/>
            <person name="Mori K."/>
        </authorList>
    </citation>
    <scope>NUCLEOTIDE SEQUENCE [LARGE SCALE GENOMIC DNA]</scope>
    <source>
        <strain evidence="2 3">TBRC 4938</strain>
    </source>
</reference>
<dbReference type="InterPro" id="IPR010985">
    <property type="entry name" value="Ribbon_hlx_hlx"/>
</dbReference>
<dbReference type="NCBIfam" id="TIGR02606">
    <property type="entry name" value="antidote_CC2985"/>
    <property type="match status" value="1"/>
</dbReference>
<comment type="caution">
    <text evidence="2">The sequence shown here is derived from an EMBL/GenBank/DDBJ whole genome shotgun (WGS) entry which is preliminary data.</text>
</comment>
<name>A0ABV6API7_9HYPH</name>
<sequence>MSKLVCECRSEFRYCKSIVIYRTVQAKEQVMARAKTFSLGDTYDGILSDLVKSGRFGTETEVVRAGIRMLADYEMRMQSLRQAIHSADAEIEAGLGKEYASGADLLHDVMNEDADN</sequence>
<dbReference type="InterPro" id="IPR022789">
    <property type="entry name" value="ParD"/>
</dbReference>
<dbReference type="InterPro" id="IPR038296">
    <property type="entry name" value="ParD_sf"/>
</dbReference>
<evidence type="ECO:0000313" key="3">
    <source>
        <dbReference type="Proteomes" id="UP001589692"/>
    </source>
</evidence>
<dbReference type="Pfam" id="PF03693">
    <property type="entry name" value="ParD_antitoxin"/>
    <property type="match status" value="1"/>
</dbReference>
<gene>
    <name evidence="2" type="ORF">ACFFP0_20500</name>
</gene>
<evidence type="ECO:0000313" key="2">
    <source>
        <dbReference type="EMBL" id="MFB9951235.1"/>
    </source>
</evidence>
<organism evidence="2 3">
    <name type="scientific">Rhizobium puerariae</name>
    <dbReference type="NCBI Taxonomy" id="1585791"/>
    <lineage>
        <taxon>Bacteria</taxon>
        <taxon>Pseudomonadati</taxon>
        <taxon>Pseudomonadota</taxon>
        <taxon>Alphaproteobacteria</taxon>
        <taxon>Hyphomicrobiales</taxon>
        <taxon>Rhizobiaceae</taxon>
        <taxon>Rhizobium/Agrobacterium group</taxon>
        <taxon>Rhizobium</taxon>
    </lineage>
</organism>
<dbReference type="RefSeq" id="WP_377264050.1">
    <property type="nucleotide sequence ID" value="NZ_JBHMAA010000024.1"/>
</dbReference>